<keyword evidence="2" id="KW-0732">Signal</keyword>
<dbReference type="SMART" id="SM00421">
    <property type="entry name" value="HTH_LUXR"/>
    <property type="match status" value="1"/>
</dbReference>
<dbReference type="InterPro" id="IPR016032">
    <property type="entry name" value="Sig_transdc_resp-reg_C-effctor"/>
</dbReference>
<keyword evidence="6" id="KW-1185">Reference proteome</keyword>
<sequence>MAGLTVPERRAEIVRLRAEHTGTGVRFQGASPDDVVRGVEAVVPRFLRSSLSQLRFYVIDLGGTRTRVTLERGHHLRARPSCDVLIERGMSFGGLTPSEHRIASLVAAGNTNAQTALQCACTPRTVEKHLSNILGKLGLPSRAALASLVAARSGWVHPVCLDGGAGSFLEELAVLGPETAPADGDGLRLAAAESQERVFRIGALIEGVVPRKHDVRAMMMGQDYAVERLSGSATVPATCRVQLTRALTSPERREDDLRALLATGIDALIIGNTSTRGLSSLFDLVTEDGLPTVHSMVNESLARYVDFRSRRSSVFQMCSDESVYVRAFTEFIDEHMNVASLRRGGGVALVVRHDDLGLSTRDSLVQSLRERHGIDPLVITYDDGAEEWATVALELHQAGAQVVYLGIYIEQALVSLLRHFRTLGYDPLKYCVWAPGIPGFIDRNAELAEGLVWTTLVGNSNNYLGRQFEAGFRERYAEEPGIGSAAVHYDMVNLLVEAWRANGFSGDAEGLNRRVSELVFHGVTGTYHFDQGRRKTLCYPYDTDDPTIGQPFLSFRIRRGRHVLLAG</sequence>
<evidence type="ECO:0000259" key="4">
    <source>
        <dbReference type="PROSITE" id="PS50043"/>
    </source>
</evidence>
<evidence type="ECO:0000313" key="5">
    <source>
        <dbReference type="EMBL" id="GGA25643.1"/>
    </source>
</evidence>
<dbReference type="InterPro" id="IPR028082">
    <property type="entry name" value="Peripla_BP_I"/>
</dbReference>
<evidence type="ECO:0000313" key="6">
    <source>
        <dbReference type="Proteomes" id="UP000616114"/>
    </source>
</evidence>
<dbReference type="Proteomes" id="UP000616114">
    <property type="component" value="Unassembled WGS sequence"/>
</dbReference>
<dbReference type="Pfam" id="PF00196">
    <property type="entry name" value="GerE"/>
    <property type="match status" value="1"/>
</dbReference>
<gene>
    <name evidence="5" type="ORF">GCM10011333_30770</name>
</gene>
<keyword evidence="3" id="KW-0238">DNA-binding</keyword>
<comment type="similarity">
    <text evidence="1">Belongs to the leucine-binding protein family.</text>
</comment>
<dbReference type="RefSeq" id="WP_188551792.1">
    <property type="nucleotide sequence ID" value="NZ_BMFY01000017.1"/>
</dbReference>
<comment type="caution">
    <text evidence="5">The sequence shown here is derived from an EMBL/GenBank/DDBJ whole genome shotgun (WGS) entry which is preliminary data.</text>
</comment>
<dbReference type="EMBL" id="BMFY01000017">
    <property type="protein sequence ID" value="GGA25643.1"/>
    <property type="molecule type" value="Genomic_DNA"/>
</dbReference>
<dbReference type="PANTHER" id="PTHR43214">
    <property type="entry name" value="TWO-COMPONENT RESPONSE REGULATOR"/>
    <property type="match status" value="1"/>
</dbReference>
<dbReference type="AlphaFoldDB" id="A0A8J2U0Q3"/>
<dbReference type="Pfam" id="PF13458">
    <property type="entry name" value="Peripla_BP_6"/>
    <property type="match status" value="1"/>
</dbReference>
<dbReference type="SUPFAM" id="SSF46894">
    <property type="entry name" value="C-terminal effector domain of the bipartite response regulators"/>
    <property type="match status" value="1"/>
</dbReference>
<dbReference type="PRINTS" id="PR00038">
    <property type="entry name" value="HTHLUXR"/>
</dbReference>
<dbReference type="GO" id="GO:0006355">
    <property type="term" value="P:regulation of DNA-templated transcription"/>
    <property type="evidence" value="ECO:0007669"/>
    <property type="project" value="InterPro"/>
</dbReference>
<dbReference type="InterPro" id="IPR036388">
    <property type="entry name" value="WH-like_DNA-bd_sf"/>
</dbReference>
<reference evidence="5" key="1">
    <citation type="journal article" date="2014" name="Int. J. Syst. Evol. Microbiol.">
        <title>Complete genome sequence of Corynebacterium casei LMG S-19264T (=DSM 44701T), isolated from a smear-ripened cheese.</title>
        <authorList>
            <consortium name="US DOE Joint Genome Institute (JGI-PGF)"/>
            <person name="Walter F."/>
            <person name="Albersmeier A."/>
            <person name="Kalinowski J."/>
            <person name="Ruckert C."/>
        </authorList>
    </citation>
    <scope>NUCLEOTIDE SEQUENCE</scope>
    <source>
        <strain evidence="5">CGMCC 1.12785</strain>
    </source>
</reference>
<dbReference type="Gene3D" id="1.10.10.10">
    <property type="entry name" value="Winged helix-like DNA-binding domain superfamily/Winged helix DNA-binding domain"/>
    <property type="match status" value="1"/>
</dbReference>
<evidence type="ECO:0000256" key="2">
    <source>
        <dbReference type="ARBA" id="ARBA00022729"/>
    </source>
</evidence>
<feature type="domain" description="HTH luxR-type" evidence="4">
    <location>
        <begin position="88"/>
        <end position="153"/>
    </location>
</feature>
<dbReference type="InterPro" id="IPR039420">
    <property type="entry name" value="WalR-like"/>
</dbReference>
<proteinExistence type="inferred from homology"/>
<protein>
    <recommendedName>
        <fullName evidence="4">HTH luxR-type domain-containing protein</fullName>
    </recommendedName>
</protein>
<dbReference type="SUPFAM" id="SSF53822">
    <property type="entry name" value="Periplasmic binding protein-like I"/>
    <property type="match status" value="1"/>
</dbReference>
<reference evidence="5" key="2">
    <citation type="submission" date="2020-09" db="EMBL/GenBank/DDBJ databases">
        <authorList>
            <person name="Sun Q."/>
            <person name="Zhou Y."/>
        </authorList>
    </citation>
    <scope>NUCLEOTIDE SEQUENCE</scope>
    <source>
        <strain evidence="5">CGMCC 1.12785</strain>
    </source>
</reference>
<evidence type="ECO:0000256" key="3">
    <source>
        <dbReference type="ARBA" id="ARBA00023125"/>
    </source>
</evidence>
<dbReference type="GO" id="GO:0003677">
    <property type="term" value="F:DNA binding"/>
    <property type="evidence" value="ECO:0007669"/>
    <property type="project" value="UniProtKB-KW"/>
</dbReference>
<dbReference type="InterPro" id="IPR028081">
    <property type="entry name" value="Leu-bd"/>
</dbReference>
<dbReference type="PROSITE" id="PS50043">
    <property type="entry name" value="HTH_LUXR_2"/>
    <property type="match status" value="1"/>
</dbReference>
<dbReference type="InterPro" id="IPR000792">
    <property type="entry name" value="Tscrpt_reg_LuxR_C"/>
</dbReference>
<evidence type="ECO:0000256" key="1">
    <source>
        <dbReference type="ARBA" id="ARBA00010062"/>
    </source>
</evidence>
<dbReference type="CDD" id="cd06170">
    <property type="entry name" value="LuxR_C_like"/>
    <property type="match status" value="1"/>
</dbReference>
<dbReference type="Gene3D" id="3.40.50.2300">
    <property type="match status" value="2"/>
</dbReference>
<name>A0A8J2U0Q3_9MICO</name>
<accession>A0A8J2U0Q3</accession>
<organism evidence="5 6">
    <name type="scientific">Sediminivirga luteola</name>
    <dbReference type="NCBI Taxonomy" id="1774748"/>
    <lineage>
        <taxon>Bacteria</taxon>
        <taxon>Bacillati</taxon>
        <taxon>Actinomycetota</taxon>
        <taxon>Actinomycetes</taxon>
        <taxon>Micrococcales</taxon>
        <taxon>Brevibacteriaceae</taxon>
        <taxon>Sediminivirga</taxon>
    </lineage>
</organism>